<dbReference type="NCBIfam" id="NF006537">
    <property type="entry name" value="PRK09027.1"/>
    <property type="match status" value="1"/>
</dbReference>
<evidence type="ECO:0000256" key="3">
    <source>
        <dbReference type="ARBA" id="ARBA00022723"/>
    </source>
</evidence>
<protein>
    <recommendedName>
        <fullName evidence="6">CMP/dCMP-type deaminase domain-containing protein</fullName>
    </recommendedName>
</protein>
<feature type="domain" description="CMP/dCMP-type deaminase" evidence="6">
    <location>
        <begin position="147"/>
        <end position="263"/>
    </location>
</feature>
<feature type="domain" description="CMP/dCMP-type deaminase" evidence="6">
    <location>
        <begin position="1"/>
        <end position="115"/>
    </location>
</feature>
<dbReference type="EMBL" id="JALJOT010000017">
    <property type="protein sequence ID" value="KAK9901639.1"/>
    <property type="molecule type" value="Genomic_DNA"/>
</dbReference>
<keyword evidence="4" id="KW-0378">Hydrolase</keyword>
<dbReference type="InterPro" id="IPR050202">
    <property type="entry name" value="Cyt/Deoxycyt_deaminase"/>
</dbReference>
<comment type="subunit">
    <text evidence="2">Homodimer.</text>
</comment>
<dbReference type="SUPFAM" id="SSF53927">
    <property type="entry name" value="Cytidine deaminase-like"/>
    <property type="match status" value="2"/>
</dbReference>
<dbReference type="Gene3D" id="3.40.140.10">
    <property type="entry name" value="Cytidine Deaminase, domain 2"/>
    <property type="match status" value="2"/>
</dbReference>
<keyword evidence="5" id="KW-0862">Zinc</keyword>
<dbReference type="PROSITE" id="PS51747">
    <property type="entry name" value="CYT_DCMP_DEAMINASES_2"/>
    <property type="match status" value="2"/>
</dbReference>
<accession>A0ABR2YBX3</accession>
<reference evidence="7 8" key="1">
    <citation type="journal article" date="2024" name="Nat. Commun.">
        <title>Phylogenomics reveals the evolutionary origins of lichenization in chlorophyte algae.</title>
        <authorList>
            <person name="Puginier C."/>
            <person name="Libourel C."/>
            <person name="Otte J."/>
            <person name="Skaloud P."/>
            <person name="Haon M."/>
            <person name="Grisel S."/>
            <person name="Petersen M."/>
            <person name="Berrin J.G."/>
            <person name="Delaux P.M."/>
            <person name="Dal Grande F."/>
            <person name="Keller J."/>
        </authorList>
    </citation>
    <scope>NUCLEOTIDE SEQUENCE [LARGE SCALE GENOMIC DNA]</scope>
    <source>
        <strain evidence="7 8">SAG 216-7</strain>
    </source>
</reference>
<dbReference type="Pfam" id="PF08211">
    <property type="entry name" value="dCMP_cyt_deam_2"/>
    <property type="match status" value="1"/>
</dbReference>
<dbReference type="Pfam" id="PF00383">
    <property type="entry name" value="dCMP_cyt_deam_1"/>
    <property type="match status" value="1"/>
</dbReference>
<evidence type="ECO:0000256" key="4">
    <source>
        <dbReference type="ARBA" id="ARBA00022801"/>
    </source>
</evidence>
<evidence type="ECO:0000256" key="2">
    <source>
        <dbReference type="ARBA" id="ARBA00011738"/>
    </source>
</evidence>
<dbReference type="PIRSF" id="PIRSF006334">
    <property type="entry name" value="Cdd_plus_pseudo"/>
    <property type="match status" value="1"/>
</dbReference>
<evidence type="ECO:0000256" key="1">
    <source>
        <dbReference type="ARBA" id="ARBA00006576"/>
    </source>
</evidence>
<comment type="similarity">
    <text evidence="1">Belongs to the cytidine and deoxycytidylate deaminase family.</text>
</comment>
<dbReference type="InterPro" id="IPR016193">
    <property type="entry name" value="Cytidine_deaminase-like"/>
</dbReference>
<dbReference type="InterPro" id="IPR002125">
    <property type="entry name" value="CMP_dCMP_dom"/>
</dbReference>
<dbReference type="InterPro" id="IPR016192">
    <property type="entry name" value="APOBEC/CMP_deaminase_Zn-bd"/>
</dbReference>
<dbReference type="PANTHER" id="PTHR11644:SF2">
    <property type="entry name" value="CYTIDINE DEAMINASE"/>
    <property type="match status" value="1"/>
</dbReference>
<name>A0ABR2YBX3_9CHLO</name>
<evidence type="ECO:0000313" key="7">
    <source>
        <dbReference type="EMBL" id="KAK9901639.1"/>
    </source>
</evidence>
<sequence length="263" mass="27469">MQLLVAPAALLARPPTSAFPVGAIGLGMSGRVYVGVNLEFPNLPLQHSVHAEQFLVSNAAACGERGLTRITVNAAPCGHCRQFLAELVTAESTEIVYKGKCYHLDDILVDKFCPSDLIEPGTAPLLLEQQHNAVCLAKHFSPSPGSSISQEAVAAAVNAAVNSYAPYSRCPAGLALVTNSGRVYGGGVIESCAYNPTLNPMQSAYIAFAAAGEADFAQVCGAILVELRGAAVSHEASMRTALRCIAPGAEVVTLPLQLKPQQQ</sequence>
<proteinExistence type="inferred from homology"/>
<dbReference type="CDD" id="cd01283">
    <property type="entry name" value="cytidine_deaminase"/>
    <property type="match status" value="2"/>
</dbReference>
<keyword evidence="3" id="KW-0479">Metal-binding</keyword>
<comment type="caution">
    <text evidence="7">The sequence shown here is derived from an EMBL/GenBank/DDBJ whole genome shotgun (WGS) entry which is preliminary data.</text>
</comment>
<organism evidence="7 8">
    <name type="scientific">Coccomyxa subellipsoidea</name>
    <dbReference type="NCBI Taxonomy" id="248742"/>
    <lineage>
        <taxon>Eukaryota</taxon>
        <taxon>Viridiplantae</taxon>
        <taxon>Chlorophyta</taxon>
        <taxon>core chlorophytes</taxon>
        <taxon>Trebouxiophyceae</taxon>
        <taxon>Trebouxiophyceae incertae sedis</taxon>
        <taxon>Coccomyxaceae</taxon>
        <taxon>Coccomyxa</taxon>
    </lineage>
</organism>
<dbReference type="PROSITE" id="PS00903">
    <property type="entry name" value="CYT_DCMP_DEAMINASES_1"/>
    <property type="match status" value="1"/>
</dbReference>
<evidence type="ECO:0000313" key="8">
    <source>
        <dbReference type="Proteomes" id="UP001491310"/>
    </source>
</evidence>
<gene>
    <name evidence="7" type="ORF">WJX75_006065</name>
</gene>
<dbReference type="Proteomes" id="UP001491310">
    <property type="component" value="Unassembled WGS sequence"/>
</dbReference>
<dbReference type="PANTHER" id="PTHR11644">
    <property type="entry name" value="CYTIDINE DEAMINASE"/>
    <property type="match status" value="1"/>
</dbReference>
<dbReference type="InterPro" id="IPR013171">
    <property type="entry name" value="Cyd/dCyd_deaminase_Zn-bd"/>
</dbReference>
<keyword evidence="8" id="KW-1185">Reference proteome</keyword>
<evidence type="ECO:0000256" key="5">
    <source>
        <dbReference type="ARBA" id="ARBA00022833"/>
    </source>
</evidence>
<evidence type="ECO:0000259" key="6">
    <source>
        <dbReference type="PROSITE" id="PS51747"/>
    </source>
</evidence>